<sequence length="242" mass="26672">MIKKIRFSSGTHILAGNFVSFETEKKTPAILICHGAGAANKERFLDLQNLLLEKGYASLAFDFTGVGKSEGRFEEGTLVKRLEDAQAALDVLRNHHQVNKDKIVVIGTSMGGHIAARLTEKNQEIKAIVLLYAAAYGKESEDKFLNEEFTKALRIPNSWQNSAAFSAIEQYKGNVLVIYGTADTIVPQEVKDRYATLVKGKGSFYHLEGGGHFLLSTKTPQEEKVKIKVVNLLLNFLSKVAG</sequence>
<dbReference type="Pfam" id="PF12146">
    <property type="entry name" value="Hydrolase_4"/>
    <property type="match status" value="1"/>
</dbReference>
<organism evidence="2 3">
    <name type="scientific">Candidatus Roizmanbacteria bacterium RIFCSPHIGHO2_01_FULL_39_8</name>
    <dbReference type="NCBI Taxonomy" id="1802033"/>
    <lineage>
        <taxon>Bacteria</taxon>
        <taxon>Candidatus Roizmaniibacteriota</taxon>
    </lineage>
</organism>
<dbReference type="Gene3D" id="3.40.50.1820">
    <property type="entry name" value="alpha/beta hydrolase"/>
    <property type="match status" value="1"/>
</dbReference>
<dbReference type="InterPro" id="IPR022742">
    <property type="entry name" value="Hydrolase_4"/>
</dbReference>
<dbReference type="AlphaFoldDB" id="A0A1F7GGV5"/>
<dbReference type="SUPFAM" id="SSF53474">
    <property type="entry name" value="alpha/beta-Hydrolases"/>
    <property type="match status" value="1"/>
</dbReference>
<proteinExistence type="predicted"/>
<dbReference type="InterPro" id="IPR050261">
    <property type="entry name" value="FrsA_esterase"/>
</dbReference>
<dbReference type="Proteomes" id="UP000177026">
    <property type="component" value="Unassembled WGS sequence"/>
</dbReference>
<feature type="domain" description="Serine aminopeptidase S33" evidence="1">
    <location>
        <begin position="28"/>
        <end position="139"/>
    </location>
</feature>
<evidence type="ECO:0000259" key="1">
    <source>
        <dbReference type="Pfam" id="PF12146"/>
    </source>
</evidence>
<dbReference type="EMBL" id="MFZI01000074">
    <property type="protein sequence ID" value="OGK18169.1"/>
    <property type="molecule type" value="Genomic_DNA"/>
</dbReference>
<dbReference type="InterPro" id="IPR029058">
    <property type="entry name" value="AB_hydrolase_fold"/>
</dbReference>
<dbReference type="PANTHER" id="PTHR22946">
    <property type="entry name" value="DIENELACTONE HYDROLASE DOMAIN-CONTAINING PROTEIN-RELATED"/>
    <property type="match status" value="1"/>
</dbReference>
<protein>
    <recommendedName>
        <fullName evidence="1">Serine aminopeptidase S33 domain-containing protein</fullName>
    </recommendedName>
</protein>
<comment type="caution">
    <text evidence="2">The sequence shown here is derived from an EMBL/GenBank/DDBJ whole genome shotgun (WGS) entry which is preliminary data.</text>
</comment>
<evidence type="ECO:0000313" key="2">
    <source>
        <dbReference type="EMBL" id="OGK18169.1"/>
    </source>
</evidence>
<evidence type="ECO:0000313" key="3">
    <source>
        <dbReference type="Proteomes" id="UP000177026"/>
    </source>
</evidence>
<accession>A0A1F7GGV5</accession>
<name>A0A1F7GGV5_9BACT</name>
<gene>
    <name evidence="2" type="ORF">A2866_04735</name>
</gene>
<reference evidence="2 3" key="1">
    <citation type="journal article" date="2016" name="Nat. Commun.">
        <title>Thousands of microbial genomes shed light on interconnected biogeochemical processes in an aquifer system.</title>
        <authorList>
            <person name="Anantharaman K."/>
            <person name="Brown C.T."/>
            <person name="Hug L.A."/>
            <person name="Sharon I."/>
            <person name="Castelle C.J."/>
            <person name="Probst A.J."/>
            <person name="Thomas B.C."/>
            <person name="Singh A."/>
            <person name="Wilkins M.J."/>
            <person name="Karaoz U."/>
            <person name="Brodie E.L."/>
            <person name="Williams K.H."/>
            <person name="Hubbard S.S."/>
            <person name="Banfield J.F."/>
        </authorList>
    </citation>
    <scope>NUCLEOTIDE SEQUENCE [LARGE SCALE GENOMIC DNA]</scope>
</reference>